<dbReference type="Proteomes" id="UP000030754">
    <property type="component" value="Unassembled WGS sequence"/>
</dbReference>
<reference evidence="1" key="2">
    <citation type="submission" date="2013-10" db="EMBL/GenBank/DDBJ databases">
        <authorList>
            <person name="Aslett M."/>
        </authorList>
    </citation>
    <scope>NUCLEOTIDE SEQUENCE [LARGE SCALE GENOMIC DNA]</scope>
    <source>
        <strain evidence="1">Houghton</strain>
    </source>
</reference>
<dbReference type="VEuPathDB" id="ToxoDB:ENH_00038500"/>
<dbReference type="RefSeq" id="XP_013436059.1">
    <property type="nucleotide sequence ID" value="XM_013580605.1"/>
</dbReference>
<protein>
    <recommendedName>
        <fullName evidence="3">Cytadherence high molecular weight protein 2, related</fullName>
    </recommendedName>
</protein>
<gene>
    <name evidence="1" type="ORF">ENH_00038500</name>
</gene>
<evidence type="ECO:0000313" key="2">
    <source>
        <dbReference type="Proteomes" id="UP000030754"/>
    </source>
</evidence>
<dbReference type="OrthoDB" id="439917at2759"/>
<dbReference type="AlphaFoldDB" id="U6MTR6"/>
<evidence type="ECO:0000313" key="1">
    <source>
        <dbReference type="EMBL" id="CDJ67592.1"/>
    </source>
</evidence>
<dbReference type="SUPFAM" id="SSF57184">
    <property type="entry name" value="Growth factor receptor domain"/>
    <property type="match status" value="1"/>
</dbReference>
<reference evidence="1" key="1">
    <citation type="submission" date="2013-10" db="EMBL/GenBank/DDBJ databases">
        <title>Genomic analysis of the causative agents of coccidiosis in chickens.</title>
        <authorList>
            <person name="Reid A.J."/>
            <person name="Blake D."/>
            <person name="Billington K."/>
            <person name="Browne H."/>
            <person name="Dunn M."/>
            <person name="Hung S."/>
            <person name="Kawahara F."/>
            <person name="Miranda-Saavedra D."/>
            <person name="Mourier T."/>
            <person name="Nagra H."/>
            <person name="Otto T.D."/>
            <person name="Rawlings N."/>
            <person name="Sanchez A."/>
            <person name="Sanders M."/>
            <person name="Subramaniam C."/>
            <person name="Tay Y."/>
            <person name="Dear P."/>
            <person name="Doerig C."/>
            <person name="Gruber A."/>
            <person name="Parkinson J."/>
            <person name="Shirley M."/>
            <person name="Wan K.L."/>
            <person name="Berriman M."/>
            <person name="Tomley F."/>
            <person name="Pain A."/>
        </authorList>
    </citation>
    <scope>NUCLEOTIDE SEQUENCE [LARGE SCALE GENOMIC DNA]</scope>
    <source>
        <strain evidence="1">Houghton</strain>
    </source>
</reference>
<dbReference type="SMART" id="SM01411">
    <property type="entry name" value="Ephrin_rec_like"/>
    <property type="match status" value="5"/>
</dbReference>
<keyword evidence="2" id="KW-1185">Reference proteome</keyword>
<feature type="non-terminal residue" evidence="1">
    <location>
        <position position="1"/>
    </location>
</feature>
<dbReference type="Gene3D" id="2.10.50.10">
    <property type="entry name" value="Tumor Necrosis Factor Receptor, subunit A, domain 2"/>
    <property type="match status" value="2"/>
</dbReference>
<organism evidence="1 2">
    <name type="scientific">Eimeria necatrix</name>
    <dbReference type="NCBI Taxonomy" id="51315"/>
    <lineage>
        <taxon>Eukaryota</taxon>
        <taxon>Sar</taxon>
        <taxon>Alveolata</taxon>
        <taxon>Apicomplexa</taxon>
        <taxon>Conoidasida</taxon>
        <taxon>Coccidia</taxon>
        <taxon>Eucoccidiorida</taxon>
        <taxon>Eimeriorina</taxon>
        <taxon>Eimeriidae</taxon>
        <taxon>Eimeria</taxon>
    </lineage>
</organism>
<sequence length="281" mass="28198">TGCTDGNQVEYCAAGYYCPAGTYDHRSLPCPPGTFSGAPRASSRAACGDCLLGHFCGALAQTQPDKCPQGHFCGEKGLALPTACPPGTYNDKVGSTSEADCLLCPAGSFCPAEGTSTPKRCPAGTYNDGSTKAAACSPCPAGHKCPLGTSSPAACAAGEFSRAGAAACEVCLAGHFCEKEKTTFEEMTNNQCPPGLACELPGIPITPTVETHGCPAGMYCTGGSSPPQPCPVGTYGPSPGATSAAECLLSPAGTFVDTPGASQPSGKKLSTVSFLKVSPFK</sequence>
<dbReference type="PANTHER" id="PTHR47236:SF4">
    <property type="entry name" value="GENE 9195-RELATED"/>
    <property type="match status" value="1"/>
</dbReference>
<dbReference type="InterPro" id="IPR009030">
    <property type="entry name" value="Growth_fac_rcpt_cys_sf"/>
</dbReference>
<proteinExistence type="predicted"/>
<dbReference type="PANTHER" id="PTHR47236">
    <property type="entry name" value="GENE, 32742-RELATED-RELATED"/>
    <property type="match status" value="1"/>
</dbReference>
<evidence type="ECO:0008006" key="3">
    <source>
        <dbReference type="Google" id="ProtNLM"/>
    </source>
</evidence>
<name>U6MTR6_9EIME</name>
<dbReference type="GeneID" id="25474010"/>
<dbReference type="EMBL" id="HG724598">
    <property type="protein sequence ID" value="CDJ67592.1"/>
    <property type="molecule type" value="Genomic_DNA"/>
</dbReference>
<accession>U6MTR6</accession>